<dbReference type="AlphaFoldDB" id="G2XQ17"/>
<evidence type="ECO:0000313" key="1">
    <source>
        <dbReference type="EMBL" id="CCD42905.1"/>
    </source>
</evidence>
<sequence length="44" mass="5057">MTEEVRLIARTINLKLISALLGFCHNIPCQPRHTEDKVPIRTID</sequence>
<organism evidence="1 2">
    <name type="scientific">Botryotinia fuckeliana (strain T4)</name>
    <name type="common">Noble rot fungus</name>
    <name type="synonym">Botrytis cinerea</name>
    <dbReference type="NCBI Taxonomy" id="999810"/>
    <lineage>
        <taxon>Eukaryota</taxon>
        <taxon>Fungi</taxon>
        <taxon>Dikarya</taxon>
        <taxon>Ascomycota</taxon>
        <taxon>Pezizomycotina</taxon>
        <taxon>Leotiomycetes</taxon>
        <taxon>Helotiales</taxon>
        <taxon>Sclerotiniaceae</taxon>
        <taxon>Botrytis</taxon>
    </lineage>
</organism>
<accession>G2XQ17</accession>
<gene>
    <name evidence="1" type="ORF">BofuT4_uP072010.1</name>
</gene>
<evidence type="ECO:0000313" key="2">
    <source>
        <dbReference type="Proteomes" id="UP000008177"/>
    </source>
</evidence>
<dbReference type="InParanoid" id="G2XQ17"/>
<protein>
    <submittedName>
        <fullName evidence="1">Uncharacterized protein</fullName>
    </submittedName>
</protein>
<dbReference type="Proteomes" id="UP000008177">
    <property type="component" value="Unplaced contigs"/>
</dbReference>
<dbReference type="EMBL" id="FQ790250">
    <property type="protein sequence ID" value="CCD42905.1"/>
    <property type="molecule type" value="Genomic_DNA"/>
</dbReference>
<dbReference type="HOGENOM" id="CLU_3224447_0_0_1"/>
<reference evidence="2" key="1">
    <citation type="journal article" date="2011" name="PLoS Genet.">
        <title>Genomic analysis of the necrotrophic fungal pathogens Sclerotinia sclerotiorum and Botrytis cinerea.</title>
        <authorList>
            <person name="Amselem J."/>
            <person name="Cuomo C.A."/>
            <person name="van Kan J.A."/>
            <person name="Viaud M."/>
            <person name="Benito E.P."/>
            <person name="Couloux A."/>
            <person name="Coutinho P.M."/>
            <person name="de Vries R.P."/>
            <person name="Dyer P.S."/>
            <person name="Fillinger S."/>
            <person name="Fournier E."/>
            <person name="Gout L."/>
            <person name="Hahn M."/>
            <person name="Kohn L."/>
            <person name="Lapalu N."/>
            <person name="Plummer K.M."/>
            <person name="Pradier J.M."/>
            <person name="Quevillon E."/>
            <person name="Sharon A."/>
            <person name="Simon A."/>
            <person name="ten Have A."/>
            <person name="Tudzynski B."/>
            <person name="Tudzynski P."/>
            <person name="Wincker P."/>
            <person name="Andrew M."/>
            <person name="Anthouard V."/>
            <person name="Beever R.E."/>
            <person name="Beffa R."/>
            <person name="Benoit I."/>
            <person name="Bouzid O."/>
            <person name="Brault B."/>
            <person name="Chen Z."/>
            <person name="Choquer M."/>
            <person name="Collemare J."/>
            <person name="Cotton P."/>
            <person name="Danchin E.G."/>
            <person name="Da Silva C."/>
            <person name="Gautier A."/>
            <person name="Giraud C."/>
            <person name="Giraud T."/>
            <person name="Gonzalez C."/>
            <person name="Grossetete S."/>
            <person name="Guldener U."/>
            <person name="Henrissat B."/>
            <person name="Howlett B.J."/>
            <person name="Kodira C."/>
            <person name="Kretschmer M."/>
            <person name="Lappartient A."/>
            <person name="Leroch M."/>
            <person name="Levis C."/>
            <person name="Mauceli E."/>
            <person name="Neuveglise C."/>
            <person name="Oeser B."/>
            <person name="Pearson M."/>
            <person name="Poulain J."/>
            <person name="Poussereau N."/>
            <person name="Quesneville H."/>
            <person name="Rascle C."/>
            <person name="Schumacher J."/>
            <person name="Segurens B."/>
            <person name="Sexton A."/>
            <person name="Silva E."/>
            <person name="Sirven C."/>
            <person name="Soanes D.M."/>
            <person name="Talbot N.J."/>
            <person name="Templeton M."/>
            <person name="Yandava C."/>
            <person name="Yarden O."/>
            <person name="Zeng Q."/>
            <person name="Rollins J.A."/>
            <person name="Lebrun M.H."/>
            <person name="Dickman M."/>
        </authorList>
    </citation>
    <scope>NUCLEOTIDE SEQUENCE [LARGE SCALE GENOMIC DNA]</scope>
    <source>
        <strain evidence="2">T4</strain>
    </source>
</reference>
<proteinExistence type="predicted"/>
<name>G2XQ17_BOTF4</name>